<dbReference type="CDD" id="cd01066">
    <property type="entry name" value="APP_MetAP"/>
    <property type="match status" value="1"/>
</dbReference>
<dbReference type="EMBL" id="UINC01019693">
    <property type="protein sequence ID" value="SVA83420.1"/>
    <property type="molecule type" value="Genomic_DNA"/>
</dbReference>
<dbReference type="InterPro" id="IPR036005">
    <property type="entry name" value="Creatinase/aminopeptidase-like"/>
</dbReference>
<evidence type="ECO:0000259" key="2">
    <source>
        <dbReference type="Pfam" id="PF01321"/>
    </source>
</evidence>
<feature type="domain" description="Creatinase N-terminal" evidence="2">
    <location>
        <begin position="16"/>
        <end position="155"/>
    </location>
</feature>
<dbReference type="Gene3D" id="3.40.350.10">
    <property type="entry name" value="Creatinase/prolidase N-terminal domain"/>
    <property type="match status" value="1"/>
</dbReference>
<dbReference type="PANTHER" id="PTHR46112">
    <property type="entry name" value="AMINOPEPTIDASE"/>
    <property type="match status" value="1"/>
</dbReference>
<dbReference type="InterPro" id="IPR000587">
    <property type="entry name" value="Creatinase_N"/>
</dbReference>
<dbReference type="Pfam" id="PF01321">
    <property type="entry name" value="Creatinase_N"/>
    <property type="match status" value="1"/>
</dbReference>
<dbReference type="PANTHER" id="PTHR46112:SF2">
    <property type="entry name" value="XAA-PRO AMINOPEPTIDASE P-RELATED"/>
    <property type="match status" value="1"/>
</dbReference>
<evidence type="ECO:0000313" key="3">
    <source>
        <dbReference type="EMBL" id="SVA83420.1"/>
    </source>
</evidence>
<dbReference type="InterPro" id="IPR000994">
    <property type="entry name" value="Pept_M24"/>
</dbReference>
<gene>
    <name evidence="3" type="ORF">METZ01_LOCUS136274</name>
</gene>
<dbReference type="AlphaFoldDB" id="A0A381Z2K0"/>
<dbReference type="InterPro" id="IPR029149">
    <property type="entry name" value="Creatin/AminoP/Spt16_N"/>
</dbReference>
<evidence type="ECO:0000259" key="1">
    <source>
        <dbReference type="Pfam" id="PF00557"/>
    </source>
</evidence>
<dbReference type="InterPro" id="IPR050659">
    <property type="entry name" value="Peptidase_M24B"/>
</dbReference>
<dbReference type="Pfam" id="PF00557">
    <property type="entry name" value="Peptidase_M24"/>
    <property type="match status" value="1"/>
</dbReference>
<sequence>MPKPYIHFTEKEFLQRQNKTRQYLQKLGLDGLILFKIEDMYWLTGYESDGFCIFACMFIGTDGALTHLARPADLGNISYSSICEDVRISPDGEGSSRAKHIKDMLESLNMEGKKIGIQVDTMGLTPRLFLEIREALDVWCNLTVAPDFIRELRLVKSSQELIYFRKAGEVMDIVMDKVIEATYPGVFEGDIYATFYDTLFRLDADLPAHIPPFGSGESAMNLRYTTGRKHVLNNDQVTLELGLAYRHYHVACMGVVLTGPEIGERHLKMHATSVAALDAVQNIMKPGTTVGELFNIYKTTLEERDEHDAVLTVAGYTMGAMWPPTWMEQPLIFADNPLILEENMTFFTHMIMNDRETGLSMAVGETAIITKDKPEIITHIPRQPIIKM</sequence>
<dbReference type="SUPFAM" id="SSF55920">
    <property type="entry name" value="Creatinase/aminopeptidase"/>
    <property type="match status" value="1"/>
</dbReference>
<proteinExistence type="predicted"/>
<organism evidence="3">
    <name type="scientific">marine metagenome</name>
    <dbReference type="NCBI Taxonomy" id="408172"/>
    <lineage>
        <taxon>unclassified sequences</taxon>
        <taxon>metagenomes</taxon>
        <taxon>ecological metagenomes</taxon>
    </lineage>
</organism>
<reference evidence="3" key="1">
    <citation type="submission" date="2018-05" db="EMBL/GenBank/DDBJ databases">
        <authorList>
            <person name="Lanie J.A."/>
            <person name="Ng W.-L."/>
            <person name="Kazmierczak K.M."/>
            <person name="Andrzejewski T.M."/>
            <person name="Davidsen T.M."/>
            <person name="Wayne K.J."/>
            <person name="Tettelin H."/>
            <person name="Glass J.I."/>
            <person name="Rusch D."/>
            <person name="Podicherti R."/>
            <person name="Tsui H.-C.T."/>
            <person name="Winkler M.E."/>
        </authorList>
    </citation>
    <scope>NUCLEOTIDE SEQUENCE</scope>
</reference>
<feature type="domain" description="Peptidase M24" evidence="1">
    <location>
        <begin position="164"/>
        <end position="370"/>
    </location>
</feature>
<protein>
    <recommendedName>
        <fullName evidence="4">Peptidase M24 domain-containing protein</fullName>
    </recommendedName>
</protein>
<name>A0A381Z2K0_9ZZZZ</name>
<accession>A0A381Z2K0</accession>
<evidence type="ECO:0008006" key="4">
    <source>
        <dbReference type="Google" id="ProtNLM"/>
    </source>
</evidence>
<dbReference type="Gene3D" id="3.90.230.10">
    <property type="entry name" value="Creatinase/methionine aminopeptidase superfamily"/>
    <property type="match status" value="1"/>
</dbReference>
<dbReference type="SUPFAM" id="SSF53092">
    <property type="entry name" value="Creatinase/prolidase N-terminal domain"/>
    <property type="match status" value="1"/>
</dbReference>